<sequence>MGSESFIDPTSELESLGKPVSRLCLEKEIKLAEAAGCHPRELAVLRQRRNQRMPASCLPQEILYSIFLFVQGGIPTYALVIRSLLTLSNVCHLWREAALDCPGLWTLLEPLPTPLFRLILDRSRKAPLELVFNCSETSGQQLSKYFSIASPHIGRWRSCILQHVYADTVIVPFLLSPAPQLESLVLEIEYPVSYSSEPYLHLFASCTPRLRRLTLSGIFVPFSNPIYSNLITLKLSSTTFTRLQSITEFCRVFGLSPLLEELSLESLTFAPALPAPRASGVLIHFPQLHTLRLCRIRPRFSSSILSHLVLPPSAHLELRLETGRRGNLSTILPPSVYHHFPSLQMVTHLSAHIPSSLTFEIKGSTAEGKPLFSFDIDRYGGAQPLELFSELNGFPLVSLNSLSLVDFHENRPQLIATVSAFLLCHPDITRLEFTGWMVPKEILVATSSPPLICPRLQYLKFARCRLYEEELVEIVESRTAPENPALGNPGARETSSTDAGDTFLQYLDIADAKYSCSGIPPTLRKRVKMKEKPEWY</sequence>
<dbReference type="InterPro" id="IPR001810">
    <property type="entry name" value="F-box_dom"/>
</dbReference>
<feature type="domain" description="F-box" evidence="1">
    <location>
        <begin position="56"/>
        <end position="106"/>
    </location>
</feature>
<dbReference type="AlphaFoldDB" id="A0A067N2A7"/>
<dbReference type="PANTHER" id="PTHR38926">
    <property type="entry name" value="F-BOX DOMAIN CONTAINING PROTEIN, EXPRESSED"/>
    <property type="match status" value="1"/>
</dbReference>
<dbReference type="EMBL" id="KL198022">
    <property type="protein sequence ID" value="KDQ17876.1"/>
    <property type="molecule type" value="Genomic_DNA"/>
</dbReference>
<dbReference type="Pfam" id="PF12937">
    <property type="entry name" value="F-box-like"/>
    <property type="match status" value="1"/>
</dbReference>
<dbReference type="InterPro" id="IPR032675">
    <property type="entry name" value="LRR_dom_sf"/>
</dbReference>
<protein>
    <recommendedName>
        <fullName evidence="1">F-box domain-containing protein</fullName>
    </recommendedName>
</protein>
<dbReference type="STRING" id="930990.A0A067N2A7"/>
<gene>
    <name evidence="2" type="ORF">BOTBODRAFT_171585</name>
</gene>
<evidence type="ECO:0000313" key="2">
    <source>
        <dbReference type="EMBL" id="KDQ17876.1"/>
    </source>
</evidence>
<dbReference type="SUPFAM" id="SSF52047">
    <property type="entry name" value="RNI-like"/>
    <property type="match status" value="1"/>
</dbReference>
<evidence type="ECO:0000313" key="3">
    <source>
        <dbReference type="Proteomes" id="UP000027195"/>
    </source>
</evidence>
<dbReference type="Proteomes" id="UP000027195">
    <property type="component" value="Unassembled WGS sequence"/>
</dbReference>
<proteinExistence type="predicted"/>
<name>A0A067N2A7_BOTB1</name>
<dbReference type="HOGENOM" id="CLU_024199_1_1_1"/>
<reference evidence="3" key="1">
    <citation type="journal article" date="2014" name="Proc. Natl. Acad. Sci. U.S.A.">
        <title>Extensive sampling of basidiomycete genomes demonstrates inadequacy of the white-rot/brown-rot paradigm for wood decay fungi.</title>
        <authorList>
            <person name="Riley R."/>
            <person name="Salamov A.A."/>
            <person name="Brown D.W."/>
            <person name="Nagy L.G."/>
            <person name="Floudas D."/>
            <person name="Held B.W."/>
            <person name="Levasseur A."/>
            <person name="Lombard V."/>
            <person name="Morin E."/>
            <person name="Otillar R."/>
            <person name="Lindquist E.A."/>
            <person name="Sun H."/>
            <person name="LaButti K.M."/>
            <person name="Schmutz J."/>
            <person name="Jabbour D."/>
            <person name="Luo H."/>
            <person name="Baker S.E."/>
            <person name="Pisabarro A.G."/>
            <person name="Walton J.D."/>
            <person name="Blanchette R.A."/>
            <person name="Henrissat B."/>
            <person name="Martin F."/>
            <person name="Cullen D."/>
            <person name="Hibbett D.S."/>
            <person name="Grigoriev I.V."/>
        </authorList>
    </citation>
    <scope>NUCLEOTIDE SEQUENCE [LARGE SCALE GENOMIC DNA]</scope>
    <source>
        <strain evidence="3">FD-172 SS1</strain>
    </source>
</reference>
<dbReference type="PANTHER" id="PTHR38926:SF5">
    <property type="entry name" value="F-BOX AND LEUCINE-RICH REPEAT PROTEIN 6"/>
    <property type="match status" value="1"/>
</dbReference>
<dbReference type="OrthoDB" id="3193283at2759"/>
<dbReference type="Gene3D" id="1.20.1280.50">
    <property type="match status" value="1"/>
</dbReference>
<evidence type="ECO:0000259" key="1">
    <source>
        <dbReference type="Pfam" id="PF12937"/>
    </source>
</evidence>
<accession>A0A067N2A7</accession>
<dbReference type="Gene3D" id="3.80.10.10">
    <property type="entry name" value="Ribonuclease Inhibitor"/>
    <property type="match status" value="1"/>
</dbReference>
<dbReference type="InParanoid" id="A0A067N2A7"/>
<dbReference type="InterPro" id="IPR036047">
    <property type="entry name" value="F-box-like_dom_sf"/>
</dbReference>
<dbReference type="SUPFAM" id="SSF81383">
    <property type="entry name" value="F-box domain"/>
    <property type="match status" value="1"/>
</dbReference>
<organism evidence="2 3">
    <name type="scientific">Botryobasidium botryosum (strain FD-172 SS1)</name>
    <dbReference type="NCBI Taxonomy" id="930990"/>
    <lineage>
        <taxon>Eukaryota</taxon>
        <taxon>Fungi</taxon>
        <taxon>Dikarya</taxon>
        <taxon>Basidiomycota</taxon>
        <taxon>Agaricomycotina</taxon>
        <taxon>Agaricomycetes</taxon>
        <taxon>Cantharellales</taxon>
        <taxon>Botryobasidiaceae</taxon>
        <taxon>Botryobasidium</taxon>
    </lineage>
</organism>
<keyword evidence="3" id="KW-1185">Reference proteome</keyword>